<sequence>MNKVFKTSMQLVIALGIILGIVVGPEANATATVNVPEKDVGIKLLAKDGSELSVPLNVSGDLTEILYTSYASPPYSLYSSASADISKPSPLVNEFSIKLPAYNRSITFGAVNGTRSIKRHLTNMKITGVNSRYIKSFDYKAGNIVSVYGEIQRNSDPPVIQAVPPVIDNYSFIKQADDTYLLNIPPFGIIDGLQYYSLWLGSSLVQEISRSYSAIIDRDFFIYSNQGDTNYYYANYQQVKEIFENTAGTAIPAPSGYTQNKLSDVTSDPFTYTMSGGNTLPKTYVIGSNIYTYQGWYKGAGNKSSIDSSYPPNISFGAEFDDAKDEVHIVYDVKAARVVTEQYIDESSAFVDPTWNGTVSVPTGSTFTQTPADPKTHSSGADWEYLGWKLSTEPMAGMRPKTTPVSQVINTNTIIQYVYRKKQHTLTEKFVDSADGTTLLGVSPNPNSVTTDDADTYTQTPASSLTDTSGDDWEYVGWENVTDAPGTVNLVTIPVSITNVKGNKEIKYHYRLKKTTATLDLTPTPQVVGSGNTVSWSTRLTNTGLTALKDLKLKATTNWAAGLSAPTKVTVTPAVGVPVDITVSPADWVGGFSLAGISIPNGGPNNYADITFTDTATGAVNQVLPAEIEIDGNMASPMTAENFVRIDDPNEPNLLPTGNAGLLNIPDFRFGETEVKPFAQTKGLDATKYQGTYDPYIRFMDQESTFGWDLTVNLSQFTSGAHSLPTTTTLRLKNGDLKEVQNYNKHNESLSSITSVGTKQIPSDGTTVALTNSATQGVYQIDYAFNDVELELLAHSGIAGLKYEADMDWTLTTAP</sequence>
<protein>
    <submittedName>
        <fullName evidence="3">WxL domain-containing protein</fullName>
    </submittedName>
</protein>
<keyword evidence="4" id="KW-1185">Reference proteome</keyword>
<organism evidence="3 4">
    <name type="scientific">Candidatus Enterococcus murrayae</name>
    <dbReference type="NCBI Taxonomy" id="2815321"/>
    <lineage>
        <taxon>Bacteria</taxon>
        <taxon>Bacillati</taxon>
        <taxon>Bacillota</taxon>
        <taxon>Bacilli</taxon>
        <taxon>Lactobacillales</taxon>
        <taxon>Enterococcaceae</taxon>
        <taxon>Enterococcus</taxon>
    </lineage>
</organism>
<accession>A0ABS3HD06</accession>
<dbReference type="InterPro" id="IPR027994">
    <property type="entry name" value="WxL_dom"/>
</dbReference>
<dbReference type="RefSeq" id="WP_207107143.1">
    <property type="nucleotide sequence ID" value="NZ_JAFLVR010000008.1"/>
</dbReference>
<dbReference type="EMBL" id="JAFLVR010000008">
    <property type="protein sequence ID" value="MBO0451329.1"/>
    <property type="molecule type" value="Genomic_DNA"/>
</dbReference>
<dbReference type="Proteomes" id="UP000664495">
    <property type="component" value="Unassembled WGS sequence"/>
</dbReference>
<evidence type="ECO:0000256" key="1">
    <source>
        <dbReference type="SAM" id="MobiDB-lite"/>
    </source>
</evidence>
<evidence type="ECO:0000259" key="2">
    <source>
        <dbReference type="Pfam" id="PF13731"/>
    </source>
</evidence>
<dbReference type="Pfam" id="PF13731">
    <property type="entry name" value="WxL"/>
    <property type="match status" value="1"/>
</dbReference>
<evidence type="ECO:0000313" key="4">
    <source>
        <dbReference type="Proteomes" id="UP000664495"/>
    </source>
</evidence>
<proteinExistence type="predicted"/>
<reference evidence="3 4" key="1">
    <citation type="submission" date="2021-03" db="EMBL/GenBank/DDBJ databases">
        <title>Enterococcal diversity collection.</title>
        <authorList>
            <person name="Gilmore M.S."/>
            <person name="Schwartzman J."/>
            <person name="Van Tyne D."/>
            <person name="Martin M."/>
            <person name="Earl A.M."/>
            <person name="Manson A.L."/>
            <person name="Straub T."/>
            <person name="Salamzade R."/>
            <person name="Saavedra J."/>
            <person name="Lebreton F."/>
            <person name="Prichula J."/>
            <person name="Schaufler K."/>
            <person name="Gaca A."/>
            <person name="Sgardioli B."/>
            <person name="Wagenaar J."/>
            <person name="Strong T."/>
        </authorList>
    </citation>
    <scope>NUCLEOTIDE SEQUENCE [LARGE SCALE GENOMIC DNA]</scope>
    <source>
        <strain evidence="3 4">MJM16</strain>
    </source>
</reference>
<name>A0ABS3HD06_9ENTE</name>
<evidence type="ECO:0000313" key="3">
    <source>
        <dbReference type="EMBL" id="MBO0451329.1"/>
    </source>
</evidence>
<gene>
    <name evidence="3" type="ORF">JZO85_03560</name>
</gene>
<feature type="compositionally biased region" description="Polar residues" evidence="1">
    <location>
        <begin position="444"/>
        <end position="468"/>
    </location>
</feature>
<comment type="caution">
    <text evidence="3">The sequence shown here is derived from an EMBL/GenBank/DDBJ whole genome shotgun (WGS) entry which is preliminary data.</text>
</comment>
<feature type="region of interest" description="Disordered" evidence="1">
    <location>
        <begin position="441"/>
        <end position="469"/>
    </location>
</feature>
<feature type="domain" description="WxL" evidence="2">
    <location>
        <begin position="636"/>
        <end position="815"/>
    </location>
</feature>